<sequence length="189" mass="21792">GRKLTDDDMDCVRAHNLKTDVDIGSRTYEKFKRAFPQISDLPSLKRLQTRIAFLSNLRPEKYDCCPNSCCLYVEEKENLDRCPYCQAPRYDEKGHPLNTFSYLPAIPRLIALYGDKETAEKLSYHANFEHDESEIKDVFDSTHYRHLCKVRASIGEEDLGYCHFSQPTDMAMGLSTDGVCPFCNRKQTC</sequence>
<feature type="non-terminal residue" evidence="1">
    <location>
        <position position="1"/>
    </location>
</feature>
<gene>
    <name evidence="1" type="ORF">CYLTODRAFT_320211</name>
</gene>
<dbReference type="AlphaFoldDB" id="A0A0D7AWJ7"/>
<dbReference type="STRING" id="1314674.A0A0D7AWJ7"/>
<dbReference type="PANTHER" id="PTHR10775:SF185">
    <property type="entry name" value="OS08G0208400 PROTEIN"/>
    <property type="match status" value="1"/>
</dbReference>
<feature type="non-terminal residue" evidence="1">
    <location>
        <position position="189"/>
    </location>
</feature>
<evidence type="ECO:0000313" key="1">
    <source>
        <dbReference type="EMBL" id="KIY62738.1"/>
    </source>
</evidence>
<organism evidence="1 2">
    <name type="scientific">Cylindrobasidium torrendii FP15055 ss-10</name>
    <dbReference type="NCBI Taxonomy" id="1314674"/>
    <lineage>
        <taxon>Eukaryota</taxon>
        <taxon>Fungi</taxon>
        <taxon>Dikarya</taxon>
        <taxon>Basidiomycota</taxon>
        <taxon>Agaricomycotina</taxon>
        <taxon>Agaricomycetes</taxon>
        <taxon>Agaricomycetidae</taxon>
        <taxon>Agaricales</taxon>
        <taxon>Marasmiineae</taxon>
        <taxon>Physalacriaceae</taxon>
        <taxon>Cylindrobasidium</taxon>
    </lineage>
</organism>
<protein>
    <submittedName>
        <fullName evidence="1">Uncharacterized protein</fullName>
    </submittedName>
</protein>
<keyword evidence="2" id="KW-1185">Reference proteome</keyword>
<proteinExistence type="predicted"/>
<dbReference type="Proteomes" id="UP000054007">
    <property type="component" value="Unassembled WGS sequence"/>
</dbReference>
<dbReference type="EMBL" id="KN880752">
    <property type="protein sequence ID" value="KIY62738.1"/>
    <property type="molecule type" value="Genomic_DNA"/>
</dbReference>
<name>A0A0D7AWJ7_9AGAR</name>
<dbReference type="PANTHER" id="PTHR10775">
    <property type="entry name" value="OS08G0208400 PROTEIN"/>
    <property type="match status" value="1"/>
</dbReference>
<dbReference type="OrthoDB" id="3257409at2759"/>
<evidence type="ECO:0000313" key="2">
    <source>
        <dbReference type="Proteomes" id="UP000054007"/>
    </source>
</evidence>
<reference evidence="1 2" key="1">
    <citation type="journal article" date="2015" name="Fungal Genet. Biol.">
        <title>Evolution of novel wood decay mechanisms in Agaricales revealed by the genome sequences of Fistulina hepatica and Cylindrobasidium torrendii.</title>
        <authorList>
            <person name="Floudas D."/>
            <person name="Held B.W."/>
            <person name="Riley R."/>
            <person name="Nagy L.G."/>
            <person name="Koehler G."/>
            <person name="Ransdell A.S."/>
            <person name="Younus H."/>
            <person name="Chow J."/>
            <person name="Chiniquy J."/>
            <person name="Lipzen A."/>
            <person name="Tritt A."/>
            <person name="Sun H."/>
            <person name="Haridas S."/>
            <person name="LaButti K."/>
            <person name="Ohm R.A."/>
            <person name="Kues U."/>
            <person name="Blanchette R.A."/>
            <person name="Grigoriev I.V."/>
            <person name="Minto R.E."/>
            <person name="Hibbett D.S."/>
        </authorList>
    </citation>
    <scope>NUCLEOTIDE SEQUENCE [LARGE SCALE GENOMIC DNA]</scope>
    <source>
        <strain evidence="1 2">FP15055 ss-10</strain>
    </source>
</reference>
<accession>A0A0D7AWJ7</accession>